<evidence type="ECO:0000313" key="2">
    <source>
        <dbReference type="Proteomes" id="UP000604341"/>
    </source>
</evidence>
<comment type="caution">
    <text evidence="1">The sequence shown here is derived from an EMBL/GenBank/DDBJ whole genome shotgun (WGS) entry which is preliminary data.</text>
</comment>
<organism evidence="1 2">
    <name type="scientific">Deinococcus radiotolerans</name>
    <dbReference type="NCBI Taxonomy" id="1309407"/>
    <lineage>
        <taxon>Bacteria</taxon>
        <taxon>Thermotogati</taxon>
        <taxon>Deinococcota</taxon>
        <taxon>Deinococci</taxon>
        <taxon>Deinococcales</taxon>
        <taxon>Deinococcaceae</taxon>
        <taxon>Deinococcus</taxon>
    </lineage>
</organism>
<reference evidence="2" key="1">
    <citation type="journal article" date="2019" name="Int. J. Syst. Evol. Microbiol.">
        <title>The Global Catalogue of Microorganisms (GCM) 10K type strain sequencing project: providing services to taxonomists for standard genome sequencing and annotation.</title>
        <authorList>
            <consortium name="The Broad Institute Genomics Platform"/>
            <consortium name="The Broad Institute Genome Sequencing Center for Infectious Disease"/>
            <person name="Wu L."/>
            <person name="Ma J."/>
        </authorList>
    </citation>
    <scope>NUCLEOTIDE SEQUENCE [LARGE SCALE GENOMIC DNA]</scope>
    <source>
        <strain evidence="2">JCM 19173</strain>
    </source>
</reference>
<protein>
    <submittedName>
        <fullName evidence="1">Uncharacterized protein</fullName>
    </submittedName>
</protein>
<keyword evidence="2" id="KW-1185">Reference proteome</keyword>
<proteinExistence type="predicted"/>
<dbReference type="RefSeq" id="WP_189070881.1">
    <property type="nucleotide sequence ID" value="NZ_BMPE01000027.1"/>
</dbReference>
<dbReference type="EMBL" id="BMPE01000027">
    <property type="protein sequence ID" value="GGL18253.1"/>
    <property type="molecule type" value="Genomic_DNA"/>
</dbReference>
<evidence type="ECO:0000313" key="1">
    <source>
        <dbReference type="EMBL" id="GGL18253.1"/>
    </source>
</evidence>
<dbReference type="Proteomes" id="UP000604341">
    <property type="component" value="Unassembled WGS sequence"/>
</dbReference>
<accession>A0ABQ2FQY2</accession>
<sequence length="142" mass="14869">MNWQNRYLIVGGTHFGVAAPDPETGFVKAKPERNLTLIASAAGLSLAQLPPGITATRITVAGGTNIAVPNAVADVIRNLLPGQRVTISENYTLSTGRVWVDAIVTAPFDTTLHAVKPGPDGVPVEQYFTYSGFEALVLGGPA</sequence>
<name>A0ABQ2FQY2_9DEIO</name>
<gene>
    <name evidence="1" type="ORF">GCM10010844_41400</name>
</gene>